<dbReference type="Proteomes" id="UP001183388">
    <property type="component" value="Unassembled WGS sequence"/>
</dbReference>
<keyword evidence="3" id="KW-1185">Reference proteome</keyword>
<dbReference type="RefSeq" id="WP_311632226.1">
    <property type="nucleotide sequence ID" value="NZ_JAVREN010000034.1"/>
</dbReference>
<gene>
    <name evidence="2" type="ORF">RM780_20225</name>
</gene>
<evidence type="ECO:0000256" key="1">
    <source>
        <dbReference type="SAM" id="MobiDB-lite"/>
    </source>
</evidence>
<name>A0ABU2LCH6_9ACTN</name>
<evidence type="ECO:0000313" key="2">
    <source>
        <dbReference type="EMBL" id="MDT0309269.1"/>
    </source>
</evidence>
<reference evidence="3" key="1">
    <citation type="submission" date="2023-07" db="EMBL/GenBank/DDBJ databases">
        <title>30 novel species of actinomycetes from the DSMZ collection.</title>
        <authorList>
            <person name="Nouioui I."/>
        </authorList>
    </citation>
    <scope>NUCLEOTIDE SEQUENCE [LARGE SCALE GENOMIC DNA]</scope>
    <source>
        <strain evidence="3">DSM 44917</strain>
    </source>
</reference>
<protein>
    <recommendedName>
        <fullName evidence="4">HTH iclR-type domain-containing protein</fullName>
    </recommendedName>
</protein>
<organism evidence="2 3">
    <name type="scientific">Streptomyces boetiae</name>
    <dbReference type="NCBI Taxonomy" id="3075541"/>
    <lineage>
        <taxon>Bacteria</taxon>
        <taxon>Bacillati</taxon>
        <taxon>Actinomycetota</taxon>
        <taxon>Actinomycetes</taxon>
        <taxon>Kitasatosporales</taxon>
        <taxon>Streptomycetaceae</taxon>
        <taxon>Streptomyces</taxon>
    </lineage>
</organism>
<dbReference type="EMBL" id="JAVREN010000034">
    <property type="protein sequence ID" value="MDT0309269.1"/>
    <property type="molecule type" value="Genomic_DNA"/>
</dbReference>
<evidence type="ECO:0008006" key="4">
    <source>
        <dbReference type="Google" id="ProtNLM"/>
    </source>
</evidence>
<feature type="region of interest" description="Disordered" evidence="1">
    <location>
        <begin position="162"/>
        <end position="181"/>
    </location>
</feature>
<accession>A0ABU2LCH6</accession>
<evidence type="ECO:0000313" key="3">
    <source>
        <dbReference type="Proteomes" id="UP001183388"/>
    </source>
</evidence>
<comment type="caution">
    <text evidence="2">The sequence shown here is derived from an EMBL/GenBank/DDBJ whole genome shotgun (WGS) entry which is preliminary data.</text>
</comment>
<proteinExistence type="predicted"/>
<sequence length="181" mass="19567">MRIKGKAPMGGDSPMLDLGDLVVPRRVDITGEAQRAGEQDIRITAEFNEASGRYECRSLTVTAREGGEVTGEVLRAVPVATVMRDGVLSALQSITLLAAGPIPEDITEGGPTTRALEWVARLYRMALVLGEPPIPAVAAGLDLPKSTASRWITRARDRGFLTVQDRRGQRGRQRDDGESMD</sequence>